<dbReference type="Proteomes" id="UP001207654">
    <property type="component" value="Unassembled WGS sequence"/>
</dbReference>
<evidence type="ECO:0000256" key="1">
    <source>
        <dbReference type="ARBA" id="ARBA00004442"/>
    </source>
</evidence>
<comment type="subcellular location">
    <subcellularLocation>
        <location evidence="1">Cell outer membrane</location>
    </subcellularLocation>
</comment>
<dbReference type="CDD" id="cd07185">
    <property type="entry name" value="OmpA_C-like"/>
    <property type="match status" value="1"/>
</dbReference>
<dbReference type="Pfam" id="PF00691">
    <property type="entry name" value="OmpA"/>
    <property type="match status" value="1"/>
</dbReference>
<dbReference type="RefSeq" id="WP_267539270.1">
    <property type="nucleotide sequence ID" value="NZ_JAPNKA010000001.1"/>
</dbReference>
<keyword evidence="3 5" id="KW-0472">Membrane</keyword>
<dbReference type="PANTHER" id="PTHR30329:SF21">
    <property type="entry name" value="LIPOPROTEIN YIAD-RELATED"/>
    <property type="match status" value="1"/>
</dbReference>
<dbReference type="InterPro" id="IPR006664">
    <property type="entry name" value="OMP_bac"/>
</dbReference>
<feature type="domain" description="OmpA-like" evidence="8">
    <location>
        <begin position="445"/>
        <end position="562"/>
    </location>
</feature>
<evidence type="ECO:0000256" key="7">
    <source>
        <dbReference type="SAM" id="SignalP"/>
    </source>
</evidence>
<feature type="chain" id="PRO_5047530380" evidence="7">
    <location>
        <begin position="23"/>
        <end position="583"/>
    </location>
</feature>
<accession>A0ABT4AGA9</accession>
<dbReference type="SUPFAM" id="SSF103647">
    <property type="entry name" value="TSP type-3 repeat"/>
    <property type="match status" value="1"/>
</dbReference>
<gene>
    <name evidence="9" type="ORF">OV287_39880</name>
</gene>
<evidence type="ECO:0000256" key="3">
    <source>
        <dbReference type="ARBA" id="ARBA00023136"/>
    </source>
</evidence>
<evidence type="ECO:0000256" key="2">
    <source>
        <dbReference type="ARBA" id="ARBA00022729"/>
    </source>
</evidence>
<organism evidence="9 10">
    <name type="scientific">Archangium lansingense</name>
    <dbReference type="NCBI Taxonomy" id="2995310"/>
    <lineage>
        <taxon>Bacteria</taxon>
        <taxon>Pseudomonadati</taxon>
        <taxon>Myxococcota</taxon>
        <taxon>Myxococcia</taxon>
        <taxon>Myxococcales</taxon>
        <taxon>Cystobacterineae</taxon>
        <taxon>Archangiaceae</taxon>
        <taxon>Archangium</taxon>
    </lineage>
</organism>
<dbReference type="EMBL" id="JAPNKA010000001">
    <property type="protein sequence ID" value="MCY1080621.1"/>
    <property type="molecule type" value="Genomic_DNA"/>
</dbReference>
<dbReference type="PROSITE" id="PS51123">
    <property type="entry name" value="OMPA_2"/>
    <property type="match status" value="1"/>
</dbReference>
<feature type="compositionally biased region" description="Acidic residues" evidence="6">
    <location>
        <begin position="338"/>
        <end position="366"/>
    </location>
</feature>
<dbReference type="InterPro" id="IPR003367">
    <property type="entry name" value="Thrombospondin_3-like_rpt"/>
</dbReference>
<keyword evidence="10" id="KW-1185">Reference proteome</keyword>
<dbReference type="SUPFAM" id="SSF103088">
    <property type="entry name" value="OmpA-like"/>
    <property type="match status" value="1"/>
</dbReference>
<dbReference type="PROSITE" id="PS01068">
    <property type="entry name" value="OMPA_1"/>
    <property type="match status" value="1"/>
</dbReference>
<protein>
    <submittedName>
        <fullName evidence="9">OmpA family protein</fullName>
    </submittedName>
</protein>
<evidence type="ECO:0000313" key="10">
    <source>
        <dbReference type="Proteomes" id="UP001207654"/>
    </source>
</evidence>
<dbReference type="InterPro" id="IPR006690">
    <property type="entry name" value="OMPA-like_CS"/>
</dbReference>
<dbReference type="Gene3D" id="4.10.1080.10">
    <property type="entry name" value="TSP type-3 repeat"/>
    <property type="match status" value="1"/>
</dbReference>
<evidence type="ECO:0000256" key="5">
    <source>
        <dbReference type="PROSITE-ProRule" id="PRU00473"/>
    </source>
</evidence>
<proteinExistence type="predicted"/>
<dbReference type="InterPro" id="IPR036737">
    <property type="entry name" value="OmpA-like_sf"/>
</dbReference>
<feature type="signal peptide" evidence="7">
    <location>
        <begin position="1"/>
        <end position="22"/>
    </location>
</feature>
<evidence type="ECO:0000256" key="6">
    <source>
        <dbReference type="SAM" id="MobiDB-lite"/>
    </source>
</evidence>
<dbReference type="PRINTS" id="PR01021">
    <property type="entry name" value="OMPADOMAIN"/>
</dbReference>
<dbReference type="InterPro" id="IPR050330">
    <property type="entry name" value="Bact_OuterMem_StrucFunc"/>
</dbReference>
<keyword evidence="4" id="KW-0998">Cell outer membrane</keyword>
<dbReference type="Gene3D" id="3.30.1330.60">
    <property type="entry name" value="OmpA-like domain"/>
    <property type="match status" value="1"/>
</dbReference>
<sequence>MRSAATRLAVVCLLLAGVAAQADHDPFARGFDAVPLKATPAQKSGIALDGATAEPAGSFRGALLFDYNRGILALKLGDEKLGDLIPYRLDAHALFAWQLHRRLELAADVPFTLAQGDGFQLLRDALNAPDFPGAAGVSSTGFGDVRLQPRLFLLLPEEFPVGVALSAEVRLPTGNGDSFLGEQGVLLAPRIAVERAFGPVRVLGNLGMRLRPQHAQYLNLYVGNEVTFGAGAVVDLPNVGRLTDVQAIAEMHLATPASAPFNFSQADSLKTPWSVLGGVRARIYGGWGLELDVGRGVTLGSGYGREELRVIFALRYDETFVDSDGDGVPDSRDRCPMEAEDLDGFGDSDGCPDPDNDGDGITDGEDQCPNSAGDKAKGGCGDSDGDGVPDGQDLCPFMVGPQGYDGCPDTDGDEVPDNVDTCPDQSGTPEADGCPIDNPPLVVIESDRIRIKGNILFETGSAKIQKQSLKLLDEVAIVLDRNPELGPVLIEGHTDNVGSDTLNLNLSQRRAQSVLDYLVSKGIEAHRLRAKGFGESKPIATNATALGRAKNRRVDFRLIKSEIETPARTVPAEKKGEGEAGKR</sequence>
<comment type="caution">
    <text evidence="9">The sequence shown here is derived from an EMBL/GenBank/DDBJ whole genome shotgun (WGS) entry which is preliminary data.</text>
</comment>
<evidence type="ECO:0000259" key="8">
    <source>
        <dbReference type="PROSITE" id="PS51123"/>
    </source>
</evidence>
<dbReference type="Pfam" id="PF02412">
    <property type="entry name" value="TSP_3"/>
    <property type="match status" value="2"/>
</dbReference>
<dbReference type="InterPro" id="IPR028974">
    <property type="entry name" value="TSP_type-3_rpt"/>
</dbReference>
<keyword evidence="2 7" id="KW-0732">Signal</keyword>
<name>A0ABT4AGA9_9BACT</name>
<feature type="region of interest" description="Disordered" evidence="6">
    <location>
        <begin position="322"/>
        <end position="411"/>
    </location>
</feature>
<dbReference type="PRINTS" id="PR01023">
    <property type="entry name" value="NAFLGMOTY"/>
</dbReference>
<reference evidence="9 10" key="1">
    <citation type="submission" date="2022-11" db="EMBL/GenBank/DDBJ databases">
        <title>Minimal conservation of predation-associated metabolite biosynthetic gene clusters underscores biosynthetic potential of Myxococcota including descriptions for ten novel species: Archangium lansinium sp. nov., Myxococcus landrumus sp. nov., Nannocystis bai.</title>
        <authorList>
            <person name="Ahearne A."/>
            <person name="Stevens C."/>
            <person name="Phillips K."/>
        </authorList>
    </citation>
    <scope>NUCLEOTIDE SEQUENCE [LARGE SCALE GENOMIC DNA]</scope>
    <source>
        <strain evidence="9 10">MIWBW</strain>
    </source>
</reference>
<evidence type="ECO:0000313" key="9">
    <source>
        <dbReference type="EMBL" id="MCY1080621.1"/>
    </source>
</evidence>
<evidence type="ECO:0000256" key="4">
    <source>
        <dbReference type="ARBA" id="ARBA00023237"/>
    </source>
</evidence>
<dbReference type="InterPro" id="IPR006665">
    <property type="entry name" value="OmpA-like"/>
</dbReference>
<dbReference type="PANTHER" id="PTHR30329">
    <property type="entry name" value="STATOR ELEMENT OF FLAGELLAR MOTOR COMPLEX"/>
    <property type="match status" value="1"/>
</dbReference>